<dbReference type="EMBL" id="EQ974525">
    <property type="protein sequence ID" value="EEF28903.1"/>
    <property type="molecule type" value="Genomic_DNA"/>
</dbReference>
<dbReference type="AlphaFoldDB" id="B9T5F2"/>
<feature type="region of interest" description="Disordered" evidence="1">
    <location>
        <begin position="1"/>
        <end position="36"/>
    </location>
</feature>
<evidence type="ECO:0000313" key="4">
    <source>
        <dbReference type="Proteomes" id="UP000008311"/>
    </source>
</evidence>
<reference evidence="4" key="1">
    <citation type="journal article" date="2010" name="Nat. Biotechnol.">
        <title>Draft genome sequence of the oilseed species Ricinus communis.</title>
        <authorList>
            <person name="Chan A.P."/>
            <person name="Crabtree J."/>
            <person name="Zhao Q."/>
            <person name="Lorenzi H."/>
            <person name="Orvis J."/>
            <person name="Puiu D."/>
            <person name="Melake-Berhan A."/>
            <person name="Jones K.M."/>
            <person name="Redman J."/>
            <person name="Chen G."/>
            <person name="Cahoon E.B."/>
            <person name="Gedil M."/>
            <person name="Stanke M."/>
            <person name="Haas B.J."/>
            <person name="Wortman J.R."/>
            <person name="Fraser-Liggett C.M."/>
            <person name="Ravel J."/>
            <person name="Rabinowicz P.D."/>
        </authorList>
    </citation>
    <scope>NUCLEOTIDE SEQUENCE [LARGE SCALE GENOMIC DNA]</scope>
    <source>
        <strain evidence="4">cv. Hale</strain>
    </source>
</reference>
<accession>B9T5F2</accession>
<organism evidence="3 4">
    <name type="scientific">Ricinus communis</name>
    <name type="common">Castor bean</name>
    <dbReference type="NCBI Taxonomy" id="3988"/>
    <lineage>
        <taxon>Eukaryota</taxon>
        <taxon>Viridiplantae</taxon>
        <taxon>Streptophyta</taxon>
        <taxon>Embryophyta</taxon>
        <taxon>Tracheophyta</taxon>
        <taxon>Spermatophyta</taxon>
        <taxon>Magnoliopsida</taxon>
        <taxon>eudicotyledons</taxon>
        <taxon>Gunneridae</taxon>
        <taxon>Pentapetalae</taxon>
        <taxon>rosids</taxon>
        <taxon>fabids</taxon>
        <taxon>Malpighiales</taxon>
        <taxon>Euphorbiaceae</taxon>
        <taxon>Acalyphoideae</taxon>
        <taxon>Acalypheae</taxon>
        <taxon>Ricinus</taxon>
    </lineage>
</organism>
<feature type="transmembrane region" description="Helical" evidence="2">
    <location>
        <begin position="97"/>
        <end position="118"/>
    </location>
</feature>
<keyword evidence="4" id="KW-1185">Reference proteome</keyword>
<feature type="compositionally biased region" description="Polar residues" evidence="1">
    <location>
        <begin position="26"/>
        <end position="36"/>
    </location>
</feature>
<protein>
    <submittedName>
        <fullName evidence="3">Uncharacterized protein</fullName>
    </submittedName>
</protein>
<dbReference type="InParanoid" id="B9T5F2"/>
<feature type="compositionally biased region" description="Basic residues" evidence="1">
    <location>
        <begin position="1"/>
        <end position="11"/>
    </location>
</feature>
<keyword evidence="2" id="KW-0812">Transmembrane</keyword>
<evidence type="ECO:0000313" key="3">
    <source>
        <dbReference type="EMBL" id="EEF28903.1"/>
    </source>
</evidence>
<keyword evidence="2" id="KW-0472">Membrane</keyword>
<dbReference type="Proteomes" id="UP000008311">
    <property type="component" value="Unassembled WGS sequence"/>
</dbReference>
<keyword evidence="2" id="KW-1133">Transmembrane helix</keyword>
<sequence length="124" mass="13769">MSKPHGRKGKSVIRSSTPTRMRKAQEGSSTSVPMSTSVLTSANVPSTFDCLDNIISYSRKRSRSTYIPDLGKQPSRGYGVYTNIGTRHVVVVKLSRYYILLLIFIICAATNILSIFSLRPVLKE</sequence>
<evidence type="ECO:0000256" key="2">
    <source>
        <dbReference type="SAM" id="Phobius"/>
    </source>
</evidence>
<name>B9T5F2_RICCO</name>
<gene>
    <name evidence="3" type="ORF">RCOM_0052060</name>
</gene>
<proteinExistence type="predicted"/>
<evidence type="ECO:0000256" key="1">
    <source>
        <dbReference type="SAM" id="MobiDB-lite"/>
    </source>
</evidence>